<proteinExistence type="predicted"/>
<dbReference type="EMBL" id="CP010951">
    <property type="protein sequence ID" value="AMO24692.1"/>
    <property type="molecule type" value="Genomic_DNA"/>
</dbReference>
<dbReference type="Proteomes" id="UP000070433">
    <property type="component" value="Chromosome"/>
</dbReference>
<keyword evidence="2" id="KW-1185">Reference proteome</keyword>
<name>A0A127K133_9BURK</name>
<accession>A0A127K133</accession>
<evidence type="ECO:0000313" key="1">
    <source>
        <dbReference type="EMBL" id="AMO24692.1"/>
    </source>
</evidence>
<organism evidence="1 2">
    <name type="scientific">Ramlibacter tataouinensis</name>
    <dbReference type="NCBI Taxonomy" id="94132"/>
    <lineage>
        <taxon>Bacteria</taxon>
        <taxon>Pseudomonadati</taxon>
        <taxon>Pseudomonadota</taxon>
        <taxon>Betaproteobacteria</taxon>
        <taxon>Burkholderiales</taxon>
        <taxon>Comamonadaceae</taxon>
        <taxon>Ramlibacter</taxon>
    </lineage>
</organism>
<sequence>MAKRNYFNVQHGDFQLTFADAKQTAKNLESIFVARARWFSLPKPISIDLLEQEYRRLCPDMEVMFPGVVAKMMQPEILRKLGFPVGADGLVHWSE</sequence>
<reference evidence="1 2" key="1">
    <citation type="journal article" date="2014" name="Int. J. Syst. Evol. Microbiol.">
        <title>Ramlibacter solisilvae sp. nov., isolated from forest soil, and emended description of the genus Ramlibacter.</title>
        <authorList>
            <person name="Lee H.J."/>
            <person name="Lee S.H."/>
            <person name="Lee S.S."/>
            <person name="Lee J.S."/>
            <person name="Kim Y."/>
            <person name="Kim S.C."/>
            <person name="Jeon C.O."/>
        </authorList>
    </citation>
    <scope>NUCLEOTIDE SEQUENCE [LARGE SCALE GENOMIC DNA]</scope>
    <source>
        <strain evidence="1 2">5-10</strain>
    </source>
</reference>
<evidence type="ECO:0000313" key="2">
    <source>
        <dbReference type="Proteomes" id="UP000070433"/>
    </source>
</evidence>
<protein>
    <submittedName>
        <fullName evidence="1">Uncharacterized protein</fullName>
    </submittedName>
</protein>
<gene>
    <name evidence="1" type="ORF">UC35_19950</name>
</gene>
<dbReference type="AlphaFoldDB" id="A0A127K133"/>